<feature type="region of interest" description="Disordered" evidence="1">
    <location>
        <begin position="82"/>
        <end position="107"/>
    </location>
</feature>
<name>A0A0B2UZK8_TOXCA</name>
<dbReference type="Proteomes" id="UP000031036">
    <property type="component" value="Unassembled WGS sequence"/>
</dbReference>
<accession>A0A0B2UZK8</accession>
<sequence length="957" mass="109765">MQSKKRVIAVKTATDSDTNRADGTSSMASFSQTASCNNARKRKAGKPHGGSATNDSQKMTRCHVERCAKEFAYGRDQHSVLRNVRTKHNNRSSSEKISSSREGNNHLAQPLLSPQQMLIAFNRSDMLMPLVITPAPVGEDGEARCYAWTRVRYSWHRIHPHREAKYMERYKCVGCSRVFQRPGKRFNIPKLVVVCDGEVRASIPKPEEHFCEPERCANYCGFRNFGIMTSREVDSSVPCYKKEERTEDPVLKQSPLSTKVRECLSNEVAGLDSIIEVAVDDDLRFVKCVRANWDAICVNVDSEDCWRVISDTYIDNGWEWRSKHLPRERWENIIKGVEAKRKSFVPMKDFSKCERIAELIMRRSTNEATRVPSIKTKRPLADLLADIRNNDTTKETSCKEDDDLLQISIPNKFYHRNRVRDALFMQLVRAEWPTLSTANICDEEGRAQLRAAWTRVDNAQRAKLGLSGVSASIYWNHICAVFMDEMKIRCWRGESWVPDEAEAIFAQLLHNDPGAVRIRSRHMLDEDLRMLLDYLLQNHIDFMQRKWLTKELQTVFDQIADKLPMKACTREQLLDPHIGYSILTSFIHKTMERWNRYGGDSFLLLFGNNERIALQLCGVNVPLIHNDIKSDEHKLNAFAVAEDDVRFVRLVRQLRNSHLLYFPLRKSWQIVVDVYRANGWQWMWRYSPIRRWHCAVLNVKRKKKARDEQGQNWVMSESESIIMDELHDEAELTERMQLDRTFSAKLMRMMADLQRSIPSFCELDEEDRKEKLEITAFHAGLDDAASEIVVEDSTRLFNALLSPIKRGLTTGRLVTDLENAVQELDDVGINGLTAKQAIISSLDQEITESVVNEGRPRENDISPSSSMELAREGSFMDSKSGLMAEFFGMKGNSSPSIAVSSDDENYFEEDMNSPAHDEFDVLSDDPGCKCEVSTGEGWTALEPKGKLHSEFINVDDT</sequence>
<evidence type="ECO:0000256" key="1">
    <source>
        <dbReference type="SAM" id="MobiDB-lite"/>
    </source>
</evidence>
<dbReference type="AlphaFoldDB" id="A0A0B2UZK8"/>
<dbReference type="EMBL" id="JPKZ01002887">
    <property type="protein sequence ID" value="KHN74649.1"/>
    <property type="molecule type" value="Genomic_DNA"/>
</dbReference>
<evidence type="ECO:0000313" key="2">
    <source>
        <dbReference type="EMBL" id="KHN74649.1"/>
    </source>
</evidence>
<feature type="compositionally biased region" description="Polar residues" evidence="1">
    <location>
        <begin position="13"/>
        <end position="38"/>
    </location>
</feature>
<feature type="compositionally biased region" description="Low complexity" evidence="1">
    <location>
        <begin position="91"/>
        <end position="102"/>
    </location>
</feature>
<dbReference type="OrthoDB" id="10586267at2759"/>
<gene>
    <name evidence="2" type="ORF">Tcan_04786</name>
</gene>
<organism evidence="2 3">
    <name type="scientific">Toxocara canis</name>
    <name type="common">Canine roundworm</name>
    <dbReference type="NCBI Taxonomy" id="6265"/>
    <lineage>
        <taxon>Eukaryota</taxon>
        <taxon>Metazoa</taxon>
        <taxon>Ecdysozoa</taxon>
        <taxon>Nematoda</taxon>
        <taxon>Chromadorea</taxon>
        <taxon>Rhabditida</taxon>
        <taxon>Spirurina</taxon>
        <taxon>Ascaridomorpha</taxon>
        <taxon>Ascaridoidea</taxon>
        <taxon>Toxocaridae</taxon>
        <taxon>Toxocara</taxon>
    </lineage>
</organism>
<feature type="region of interest" description="Disordered" evidence="1">
    <location>
        <begin position="1"/>
        <end position="58"/>
    </location>
</feature>
<reference evidence="2 3" key="1">
    <citation type="submission" date="2014-11" db="EMBL/GenBank/DDBJ databases">
        <title>Genetic blueprint of the zoonotic pathogen Toxocara canis.</title>
        <authorList>
            <person name="Zhu X.-Q."/>
            <person name="Korhonen P.K."/>
            <person name="Cai H."/>
            <person name="Young N.D."/>
            <person name="Nejsum P."/>
            <person name="von Samson-Himmelstjerna G."/>
            <person name="Boag P.R."/>
            <person name="Tan P."/>
            <person name="Li Q."/>
            <person name="Min J."/>
            <person name="Yang Y."/>
            <person name="Wang X."/>
            <person name="Fang X."/>
            <person name="Hall R.S."/>
            <person name="Hofmann A."/>
            <person name="Sternberg P.W."/>
            <person name="Jex A.R."/>
            <person name="Gasser R.B."/>
        </authorList>
    </citation>
    <scope>NUCLEOTIDE SEQUENCE [LARGE SCALE GENOMIC DNA]</scope>
    <source>
        <strain evidence="2">PN_DK_2014</strain>
    </source>
</reference>
<protein>
    <submittedName>
        <fullName evidence="2">Uncharacterized protein</fullName>
    </submittedName>
</protein>
<comment type="caution">
    <text evidence="2">The sequence shown here is derived from an EMBL/GenBank/DDBJ whole genome shotgun (WGS) entry which is preliminary data.</text>
</comment>
<keyword evidence="3" id="KW-1185">Reference proteome</keyword>
<evidence type="ECO:0000313" key="3">
    <source>
        <dbReference type="Proteomes" id="UP000031036"/>
    </source>
</evidence>
<proteinExistence type="predicted"/>